<sequence>MSKFGPLNRFGLWVARTWGNAEKRSAEVGKNYTMISLFSRINYLKSPKLLQFLSRNLDRHTTEASATRLSITDNSLLLYYSPSIGKYMPRTRLWEFFVPLLVLFRSETMIPKIIMGLGMFLYQPLVVSAGRLFVVRMDLIPHMETVLVHKVGLFGFSRVEIVPVKNLVKILPEHSQYDYYFKFLGGADLLFRDTQTGLEYAFEKNGVWLDDNLKHSLIV</sequence>
<comment type="caution">
    <text evidence="2">The sequence shown here is derived from an EMBL/GenBank/DDBJ whole genome shotgun (WGS) entry which is preliminary data.</text>
</comment>
<keyword evidence="1" id="KW-0812">Transmembrane</keyword>
<dbReference type="EMBL" id="MPUH01000831">
    <property type="protein sequence ID" value="OMJ73316.1"/>
    <property type="molecule type" value="Genomic_DNA"/>
</dbReference>
<protein>
    <submittedName>
        <fullName evidence="2">Uncharacterized protein</fullName>
    </submittedName>
</protein>
<reference evidence="2 3" key="1">
    <citation type="submission" date="2016-11" db="EMBL/GenBank/DDBJ databases">
        <title>The macronuclear genome of Stentor coeruleus: a giant cell with tiny introns.</title>
        <authorList>
            <person name="Slabodnick M."/>
            <person name="Ruby J.G."/>
            <person name="Reiff S.B."/>
            <person name="Swart E.C."/>
            <person name="Gosai S."/>
            <person name="Prabakaran S."/>
            <person name="Witkowska E."/>
            <person name="Larue G.E."/>
            <person name="Fisher S."/>
            <person name="Freeman R.M."/>
            <person name="Gunawardena J."/>
            <person name="Chu W."/>
            <person name="Stover N.A."/>
            <person name="Gregory B.D."/>
            <person name="Nowacki M."/>
            <person name="Derisi J."/>
            <person name="Roy S.W."/>
            <person name="Marshall W.F."/>
            <person name="Sood P."/>
        </authorList>
    </citation>
    <scope>NUCLEOTIDE SEQUENCE [LARGE SCALE GENOMIC DNA]</scope>
    <source>
        <strain evidence="2">WM001</strain>
    </source>
</reference>
<proteinExistence type="predicted"/>
<keyword evidence="1" id="KW-1133">Transmembrane helix</keyword>
<keyword evidence="1" id="KW-0472">Membrane</keyword>
<organism evidence="2 3">
    <name type="scientific">Stentor coeruleus</name>
    <dbReference type="NCBI Taxonomy" id="5963"/>
    <lineage>
        <taxon>Eukaryota</taxon>
        <taxon>Sar</taxon>
        <taxon>Alveolata</taxon>
        <taxon>Ciliophora</taxon>
        <taxon>Postciliodesmatophora</taxon>
        <taxon>Heterotrichea</taxon>
        <taxon>Heterotrichida</taxon>
        <taxon>Stentoridae</taxon>
        <taxon>Stentor</taxon>
    </lineage>
</organism>
<evidence type="ECO:0000313" key="2">
    <source>
        <dbReference type="EMBL" id="OMJ73316.1"/>
    </source>
</evidence>
<feature type="transmembrane region" description="Helical" evidence="1">
    <location>
        <begin position="113"/>
        <end position="134"/>
    </location>
</feature>
<evidence type="ECO:0000313" key="3">
    <source>
        <dbReference type="Proteomes" id="UP000187209"/>
    </source>
</evidence>
<evidence type="ECO:0000256" key="1">
    <source>
        <dbReference type="SAM" id="Phobius"/>
    </source>
</evidence>
<dbReference type="AlphaFoldDB" id="A0A1R2B975"/>
<dbReference type="OrthoDB" id="311089at2759"/>
<accession>A0A1R2B975</accession>
<dbReference type="Proteomes" id="UP000187209">
    <property type="component" value="Unassembled WGS sequence"/>
</dbReference>
<name>A0A1R2B975_9CILI</name>
<gene>
    <name evidence="2" type="ORF">SteCoe_28031</name>
</gene>
<keyword evidence="3" id="KW-1185">Reference proteome</keyword>